<dbReference type="STRING" id="1416801.SAMN05192553_104141"/>
<accession>A0A1H6Z0X2</accession>
<dbReference type="EMBL" id="FNZH01000004">
    <property type="protein sequence ID" value="SEJ47139.1"/>
    <property type="molecule type" value="Genomic_DNA"/>
</dbReference>
<evidence type="ECO:0000313" key="2">
    <source>
        <dbReference type="EMBL" id="SEJ47139.1"/>
    </source>
</evidence>
<proteinExistence type="predicted"/>
<dbReference type="Proteomes" id="UP000199403">
    <property type="component" value="Unassembled WGS sequence"/>
</dbReference>
<name>A0A1H6Z0X2_9BACT</name>
<organism evidence="2 3">
    <name type="scientific">Cyclobacterium xiamenense</name>
    <dbReference type="NCBI Taxonomy" id="1297121"/>
    <lineage>
        <taxon>Bacteria</taxon>
        <taxon>Pseudomonadati</taxon>
        <taxon>Bacteroidota</taxon>
        <taxon>Cytophagia</taxon>
        <taxon>Cytophagales</taxon>
        <taxon>Cyclobacteriaceae</taxon>
        <taxon>Cyclobacterium</taxon>
    </lineage>
</organism>
<evidence type="ECO:0000256" key="1">
    <source>
        <dbReference type="SAM" id="MobiDB-lite"/>
    </source>
</evidence>
<dbReference type="RefSeq" id="WP_092175285.1">
    <property type="nucleotide sequence ID" value="NZ_FNZH01000004.1"/>
</dbReference>
<protein>
    <submittedName>
        <fullName evidence="2">Uncharacterized protein</fullName>
    </submittedName>
</protein>
<sequence>MRRHVAKKTFIGLEDVRTYWIDVLSDWNNFLDDQTGQARNNAEFSLTGIWFYYEGLNSPAIKITDKQINALKKIISYFDSVKAMPPRMRKACGVDDQSIIDTMYYEEYWPGVEFLKDAFNIDVKAPTLSSIDNPSASPTSQIDSTRVLKNIILQDGYDLNDLLSAEVRTFEEYRDAESNYDLMPEGPVDSPDADPPGGDEGIGSENDPSSDPVEGI</sequence>
<feature type="region of interest" description="Disordered" evidence="1">
    <location>
        <begin position="176"/>
        <end position="216"/>
    </location>
</feature>
<keyword evidence="3" id="KW-1185">Reference proteome</keyword>
<evidence type="ECO:0000313" key="3">
    <source>
        <dbReference type="Proteomes" id="UP000199403"/>
    </source>
</evidence>
<reference evidence="3" key="1">
    <citation type="submission" date="2016-10" db="EMBL/GenBank/DDBJ databases">
        <authorList>
            <person name="Varghese N."/>
            <person name="Submissions S."/>
        </authorList>
    </citation>
    <scope>NUCLEOTIDE SEQUENCE [LARGE SCALE GENOMIC DNA]</scope>
    <source>
        <strain evidence="3">IBRC-M 10761</strain>
    </source>
</reference>
<gene>
    <name evidence="2" type="ORF">SAMN05192553_104141</name>
</gene>
<dbReference type="AlphaFoldDB" id="A0A1H6Z0X2"/>